<evidence type="ECO:0000313" key="3">
    <source>
        <dbReference type="Proteomes" id="UP000077856"/>
    </source>
</evidence>
<dbReference type="RefSeq" id="WP_019380475.1">
    <property type="nucleotide sequence ID" value="NZ_CP015507.1"/>
</dbReference>
<feature type="compositionally biased region" description="Basic and acidic residues" evidence="1">
    <location>
        <begin position="30"/>
        <end position="39"/>
    </location>
</feature>
<accession>A0A160MJN6</accession>
<organism evidence="2 3">
    <name type="scientific">Cytobacillus oceanisediminis 2691</name>
    <dbReference type="NCBI Taxonomy" id="1196031"/>
    <lineage>
        <taxon>Bacteria</taxon>
        <taxon>Bacillati</taxon>
        <taxon>Bacillota</taxon>
        <taxon>Bacilli</taxon>
        <taxon>Bacillales</taxon>
        <taxon>Bacillaceae</taxon>
        <taxon>Cytobacillus</taxon>
    </lineage>
</organism>
<sequence length="141" mass="16740">MKAINPIFDNKNKNKLSVTHTPNVRKKPVTKAEGRKERCDKKKDVKIPFNDEERVLIKRLAKMRGLEPTPYCTLLIKKALKEEHHFPPCYYNPKGKPYPAKLEVHYHDQLFDYKVKWDCSLKEAAYRIISFMLTIERRLLL</sequence>
<dbReference type="EMBL" id="CP015507">
    <property type="protein sequence ID" value="AND43098.1"/>
    <property type="molecule type" value="Genomic_DNA"/>
</dbReference>
<dbReference type="eggNOG" id="ENOG5030DG1">
    <property type="taxonomic scope" value="Bacteria"/>
</dbReference>
<name>A0A160MJN6_9BACI</name>
<gene>
    <name evidence="2" type="ORF">A361_28440</name>
</gene>
<evidence type="ECO:0000256" key="1">
    <source>
        <dbReference type="SAM" id="MobiDB-lite"/>
    </source>
</evidence>
<dbReference type="AlphaFoldDB" id="A0A160MJN6"/>
<geneLocation type="plasmid" evidence="3">
    <name>pbo1</name>
</geneLocation>
<keyword evidence="2" id="KW-0614">Plasmid</keyword>
<evidence type="ECO:0000313" key="2">
    <source>
        <dbReference type="EMBL" id="AND43098.1"/>
    </source>
</evidence>
<reference evidence="2 3" key="1">
    <citation type="submission" date="2016-04" db="EMBL/GenBank/DDBJ databases">
        <title>Complete genome sequence of Bacillus oceanisediminis strain 2691.</title>
        <authorList>
            <person name="Jeong H."/>
            <person name="Kim H.J."/>
            <person name="Lee D.-W."/>
        </authorList>
    </citation>
    <scope>NUCLEOTIDE SEQUENCE [LARGE SCALE GENOMIC DNA]</scope>
    <source>
        <strain evidence="2 3">2691</strain>
        <plasmid evidence="3">pbo1</plasmid>
    </source>
</reference>
<dbReference type="Proteomes" id="UP000077856">
    <property type="component" value="Plasmid pBO1"/>
</dbReference>
<proteinExistence type="predicted"/>
<feature type="region of interest" description="Disordered" evidence="1">
    <location>
        <begin position="1"/>
        <end position="39"/>
    </location>
</feature>
<dbReference type="KEGG" id="bon:A361_28440"/>
<protein>
    <submittedName>
        <fullName evidence="2">Uncharacterized protein</fullName>
    </submittedName>
</protein>